<dbReference type="Gene3D" id="3.90.25.10">
    <property type="entry name" value="UDP-galactose 4-epimerase, domain 1"/>
    <property type="match status" value="1"/>
</dbReference>
<comment type="pathway">
    <text evidence="3">Carbohydrate metabolism; galactose metabolism.</text>
</comment>
<dbReference type="InterPro" id="IPR005886">
    <property type="entry name" value="UDP_G4E"/>
</dbReference>
<evidence type="ECO:0000256" key="4">
    <source>
        <dbReference type="ARBA" id="ARBA00007637"/>
    </source>
</evidence>
<reference evidence="14" key="1">
    <citation type="journal article" date="2019" name="Int. J. Syst. Evol. Microbiol.">
        <title>The Global Catalogue of Microorganisms (GCM) 10K type strain sequencing project: providing services to taxonomists for standard genome sequencing and annotation.</title>
        <authorList>
            <consortium name="The Broad Institute Genomics Platform"/>
            <consortium name="The Broad Institute Genome Sequencing Center for Infectious Disease"/>
            <person name="Wu L."/>
            <person name="Ma J."/>
        </authorList>
    </citation>
    <scope>NUCLEOTIDE SEQUENCE [LARGE SCALE GENOMIC DNA]</scope>
    <source>
        <strain evidence="14">JCM 18127</strain>
    </source>
</reference>
<keyword evidence="14" id="KW-1185">Reference proteome</keyword>
<evidence type="ECO:0000256" key="3">
    <source>
        <dbReference type="ARBA" id="ARBA00004947"/>
    </source>
</evidence>
<gene>
    <name evidence="13" type="primary">galE</name>
    <name evidence="13" type="ORF">GCM10023226_07610</name>
</gene>
<keyword evidence="7" id="KW-0520">NAD</keyword>
<dbReference type="EC" id="5.1.3.2" evidence="5"/>
<dbReference type="Pfam" id="PF01370">
    <property type="entry name" value="Epimerase"/>
    <property type="match status" value="1"/>
</dbReference>
<evidence type="ECO:0000256" key="9">
    <source>
        <dbReference type="ARBA" id="ARBA00023235"/>
    </source>
</evidence>
<keyword evidence="8" id="KW-0119">Carbohydrate metabolism</keyword>
<evidence type="ECO:0000313" key="13">
    <source>
        <dbReference type="EMBL" id="GAA4673127.1"/>
    </source>
</evidence>
<dbReference type="EMBL" id="BAABIM010000001">
    <property type="protein sequence ID" value="GAA4673127.1"/>
    <property type="molecule type" value="Genomic_DNA"/>
</dbReference>
<evidence type="ECO:0000313" key="14">
    <source>
        <dbReference type="Proteomes" id="UP001500621"/>
    </source>
</evidence>
<evidence type="ECO:0000256" key="2">
    <source>
        <dbReference type="ARBA" id="ARBA00001911"/>
    </source>
</evidence>
<dbReference type="PANTHER" id="PTHR43725">
    <property type="entry name" value="UDP-GLUCOSE 4-EPIMERASE"/>
    <property type="match status" value="1"/>
</dbReference>
<dbReference type="Gene3D" id="3.40.50.720">
    <property type="entry name" value="NAD(P)-binding Rossmann-like Domain"/>
    <property type="match status" value="1"/>
</dbReference>
<sequence>MWDAPDDDHFATHYRDRHRATPATYSDPVKILVTGGAGYLGSTTATALEEAGHTPVVLDSLLTGPRVFTAGRIFYEGDIADRALLRRIRDEHPDLEATVHMAARIVVPESVEQPYEYYRDNVAKSLELFDELAALDLPRVIFSSSASLYDVKEGFEVLESDPLAPNSPYARTKHMMEQVLQDMAAATNLRAIILRYFNPIGSDPGLTSGIYAKEPSHVLGQLVMAARGVKPQFTITGTDLPTRDGTGIRDYIHVWDLARAHVRAVERFDDALAAVDAPSTIINLGTGDGVTVRELVASFERVFGRSVPLAEAPPRPGDAVGAFANADKATQLLDWRTELSLDDAIASALAWGEKRREILGYE</sequence>
<dbReference type="InterPro" id="IPR036291">
    <property type="entry name" value="NAD(P)-bd_dom_sf"/>
</dbReference>
<evidence type="ECO:0000256" key="6">
    <source>
        <dbReference type="ARBA" id="ARBA00018569"/>
    </source>
</evidence>
<organism evidence="13 14">
    <name type="scientific">Nocardioides nanhaiensis</name>
    <dbReference type="NCBI Taxonomy" id="1476871"/>
    <lineage>
        <taxon>Bacteria</taxon>
        <taxon>Bacillati</taxon>
        <taxon>Actinomycetota</taxon>
        <taxon>Actinomycetes</taxon>
        <taxon>Propionibacteriales</taxon>
        <taxon>Nocardioidaceae</taxon>
        <taxon>Nocardioides</taxon>
    </lineage>
</organism>
<evidence type="ECO:0000256" key="8">
    <source>
        <dbReference type="ARBA" id="ARBA00023144"/>
    </source>
</evidence>
<evidence type="ECO:0000256" key="7">
    <source>
        <dbReference type="ARBA" id="ARBA00023027"/>
    </source>
</evidence>
<comment type="catalytic activity">
    <reaction evidence="1">
        <text>UDP-alpha-D-glucose = UDP-alpha-D-galactose</text>
        <dbReference type="Rhea" id="RHEA:22168"/>
        <dbReference type="ChEBI" id="CHEBI:58885"/>
        <dbReference type="ChEBI" id="CHEBI:66914"/>
        <dbReference type="EC" id="5.1.3.2"/>
    </reaction>
</comment>
<dbReference type="PANTHER" id="PTHR43725:SF47">
    <property type="entry name" value="UDP-GLUCOSE 4-EPIMERASE"/>
    <property type="match status" value="1"/>
</dbReference>
<evidence type="ECO:0000256" key="10">
    <source>
        <dbReference type="ARBA" id="ARBA00031367"/>
    </source>
</evidence>
<evidence type="ECO:0000259" key="12">
    <source>
        <dbReference type="Pfam" id="PF01370"/>
    </source>
</evidence>
<protein>
    <recommendedName>
        <fullName evidence="6">UDP-glucose 4-epimerase</fullName>
        <ecNumber evidence="5">5.1.3.2</ecNumber>
    </recommendedName>
    <alternativeName>
        <fullName evidence="11">Galactowaldenase</fullName>
    </alternativeName>
    <alternativeName>
        <fullName evidence="10">UDP-galactose 4-epimerase</fullName>
    </alternativeName>
</protein>
<proteinExistence type="inferred from homology"/>
<feature type="domain" description="NAD-dependent epimerase/dehydratase" evidence="12">
    <location>
        <begin position="31"/>
        <end position="271"/>
    </location>
</feature>
<keyword evidence="8" id="KW-0299">Galactose metabolism</keyword>
<evidence type="ECO:0000256" key="11">
    <source>
        <dbReference type="ARBA" id="ARBA00033067"/>
    </source>
</evidence>
<dbReference type="Proteomes" id="UP001500621">
    <property type="component" value="Unassembled WGS sequence"/>
</dbReference>
<dbReference type="NCBIfam" id="TIGR01179">
    <property type="entry name" value="galE"/>
    <property type="match status" value="1"/>
</dbReference>
<evidence type="ECO:0000256" key="1">
    <source>
        <dbReference type="ARBA" id="ARBA00000083"/>
    </source>
</evidence>
<comment type="similarity">
    <text evidence="4">Belongs to the NAD(P)-dependent epimerase/dehydratase family.</text>
</comment>
<accession>A0ABP8VWS3</accession>
<comment type="caution">
    <text evidence="13">The sequence shown here is derived from an EMBL/GenBank/DDBJ whole genome shotgun (WGS) entry which is preliminary data.</text>
</comment>
<name>A0ABP8VWS3_9ACTN</name>
<dbReference type="InterPro" id="IPR001509">
    <property type="entry name" value="Epimerase_deHydtase"/>
</dbReference>
<comment type="cofactor">
    <cofactor evidence="2">
        <name>NAD(+)</name>
        <dbReference type="ChEBI" id="CHEBI:57540"/>
    </cofactor>
</comment>
<keyword evidence="9" id="KW-0413">Isomerase</keyword>
<evidence type="ECO:0000256" key="5">
    <source>
        <dbReference type="ARBA" id="ARBA00013189"/>
    </source>
</evidence>
<dbReference type="SUPFAM" id="SSF51735">
    <property type="entry name" value="NAD(P)-binding Rossmann-fold domains"/>
    <property type="match status" value="1"/>
</dbReference>